<reference evidence="1 2" key="1">
    <citation type="journal article" date="2011" name="Appl. Environ. Microbiol.">
        <title>Complete genome sequence of the fish pathogen Flavobacterium branchiophilum.</title>
        <authorList>
            <consortium name="1:IP"/>
            <consortium name="Microbial Evolutionary Genomics,F-75015 Paris"/>
            <consortium name="France 2:CNRS"/>
            <consortium name="URA2171"/>
            <consortium name="F-75015 Paris,France 3:Unite de Virologie et Immunologie Mol."/>
            <consortium name="INRA,78352 Jouy en Josas Cedex"/>
            <consortium name="France. 4:Unite de Mathemathique"/>
            <consortium name="Informatique et Genome,INRA"/>
            <consortium name="78352 Jouy en Josas Cedex"/>
            <consortium name="France. 5:CEA/Genoscope"/>
            <consortium name="Evry"/>
            <consortium name="France"/>
            <person name="Touchon M."/>
            <person name="Barbier P."/>
            <person name="Bernardet J.F."/>
            <person name="Loux V."/>
            <person name="Vacherie B."/>
            <person name="Barbe V."/>
            <person name="Rocha E.P."/>
            <person name="Duchaud E."/>
        </authorList>
    </citation>
    <scope>NUCLEOTIDE SEQUENCE [LARGE SCALE GENOMIC DNA]</scope>
    <source>
        <strain evidence="1 2">FL-15</strain>
    </source>
</reference>
<gene>
    <name evidence="1" type="ordered locus">FBFL15_2833</name>
</gene>
<accession>G2Z5L2</accession>
<proteinExistence type="predicted"/>
<keyword evidence="1" id="KW-0449">Lipoprotein</keyword>
<dbReference type="RefSeq" id="WP_014085262.1">
    <property type="nucleotide sequence ID" value="NC_016001.1"/>
</dbReference>
<name>G2Z5L2_FLABF</name>
<keyword evidence="2" id="KW-1185">Reference proteome</keyword>
<dbReference type="PROSITE" id="PS51257">
    <property type="entry name" value="PROKAR_LIPOPROTEIN"/>
    <property type="match status" value="1"/>
</dbReference>
<evidence type="ECO:0000313" key="2">
    <source>
        <dbReference type="Proteomes" id="UP000009186"/>
    </source>
</evidence>
<dbReference type="EMBL" id="FQ859183">
    <property type="protein sequence ID" value="CCB70810.1"/>
    <property type="molecule type" value="Genomic_DNA"/>
</dbReference>
<dbReference type="KEGG" id="fbr:FBFL15_2833"/>
<dbReference type="AlphaFoldDB" id="G2Z5L2"/>
<evidence type="ECO:0000313" key="1">
    <source>
        <dbReference type="EMBL" id="CCB70810.1"/>
    </source>
</evidence>
<dbReference type="HOGENOM" id="CLU_1426069_0_0_10"/>
<dbReference type="Proteomes" id="UP000009186">
    <property type="component" value="Chromosome"/>
</dbReference>
<protein>
    <submittedName>
        <fullName evidence="1">Probable lipoprotein</fullName>
    </submittedName>
</protein>
<sequence length="195" mass="22674">MVGVLKNNISLFILLCLFLSCDEKVIDNSEFIENNFLKIVDTVAYRYGAFVLPPPSPNDTIIKVPSYTNLALELNNDIKYNGKINQDVLFYFNLNKKIKTEFKDLLKNGSYSEFSLSKNFPKKIGKYSIFFEKSKVNKKIKYAGRIDINNFKIYINKAFLVLTESVGKCERTYLLLFEKKNNNWVILKKEILYVS</sequence>
<organism evidence="1 2">
    <name type="scientific">Flavobacterium branchiophilum (strain FL-15)</name>
    <dbReference type="NCBI Taxonomy" id="1034807"/>
    <lineage>
        <taxon>Bacteria</taxon>
        <taxon>Pseudomonadati</taxon>
        <taxon>Bacteroidota</taxon>
        <taxon>Flavobacteriia</taxon>
        <taxon>Flavobacteriales</taxon>
        <taxon>Flavobacteriaceae</taxon>
        <taxon>Flavobacterium</taxon>
    </lineage>
</organism>